<dbReference type="InParanoid" id="A0A0D0A5A7"/>
<protein>
    <submittedName>
        <fullName evidence="1">Uncharacterized protein</fullName>
    </submittedName>
</protein>
<dbReference type="Proteomes" id="UP000054485">
    <property type="component" value="Unassembled WGS sequence"/>
</dbReference>
<reference evidence="2" key="2">
    <citation type="submission" date="2015-01" db="EMBL/GenBank/DDBJ databases">
        <title>Evolutionary Origins and Diversification of the Mycorrhizal Mutualists.</title>
        <authorList>
            <consortium name="DOE Joint Genome Institute"/>
            <consortium name="Mycorrhizal Genomics Consortium"/>
            <person name="Kohler A."/>
            <person name="Kuo A."/>
            <person name="Nagy L.G."/>
            <person name="Floudas D."/>
            <person name="Copeland A."/>
            <person name="Barry K.W."/>
            <person name="Cichocki N."/>
            <person name="Veneault-Fourrey C."/>
            <person name="LaButti K."/>
            <person name="Lindquist E.A."/>
            <person name="Lipzen A."/>
            <person name="Lundell T."/>
            <person name="Morin E."/>
            <person name="Murat C."/>
            <person name="Riley R."/>
            <person name="Ohm R."/>
            <person name="Sun H."/>
            <person name="Tunlid A."/>
            <person name="Henrissat B."/>
            <person name="Grigoriev I.V."/>
            <person name="Hibbett D.S."/>
            <person name="Martin F."/>
        </authorList>
    </citation>
    <scope>NUCLEOTIDE SEQUENCE [LARGE SCALE GENOMIC DNA]</scope>
    <source>
        <strain evidence="2">UH-Slu-Lm8-n1</strain>
    </source>
</reference>
<reference evidence="1 2" key="1">
    <citation type="submission" date="2014-04" db="EMBL/GenBank/DDBJ databases">
        <authorList>
            <consortium name="DOE Joint Genome Institute"/>
            <person name="Kuo A."/>
            <person name="Ruytinx J."/>
            <person name="Rineau F."/>
            <person name="Colpaert J."/>
            <person name="Kohler A."/>
            <person name="Nagy L.G."/>
            <person name="Floudas D."/>
            <person name="Copeland A."/>
            <person name="Barry K.W."/>
            <person name="Cichocki N."/>
            <person name="Veneault-Fourrey C."/>
            <person name="LaButti K."/>
            <person name="Lindquist E.A."/>
            <person name="Lipzen A."/>
            <person name="Lundell T."/>
            <person name="Morin E."/>
            <person name="Murat C."/>
            <person name="Sun H."/>
            <person name="Tunlid A."/>
            <person name="Henrissat B."/>
            <person name="Grigoriev I.V."/>
            <person name="Hibbett D.S."/>
            <person name="Martin F."/>
            <person name="Nordberg H.P."/>
            <person name="Cantor M.N."/>
            <person name="Hua S.X."/>
        </authorList>
    </citation>
    <scope>NUCLEOTIDE SEQUENCE [LARGE SCALE GENOMIC DNA]</scope>
    <source>
        <strain evidence="1 2">UH-Slu-Lm8-n1</strain>
    </source>
</reference>
<proteinExistence type="predicted"/>
<evidence type="ECO:0000313" key="1">
    <source>
        <dbReference type="EMBL" id="KIK33384.1"/>
    </source>
</evidence>
<evidence type="ECO:0000313" key="2">
    <source>
        <dbReference type="Proteomes" id="UP000054485"/>
    </source>
</evidence>
<organism evidence="1 2">
    <name type="scientific">Suillus luteus UH-Slu-Lm8-n1</name>
    <dbReference type="NCBI Taxonomy" id="930992"/>
    <lineage>
        <taxon>Eukaryota</taxon>
        <taxon>Fungi</taxon>
        <taxon>Dikarya</taxon>
        <taxon>Basidiomycota</taxon>
        <taxon>Agaricomycotina</taxon>
        <taxon>Agaricomycetes</taxon>
        <taxon>Agaricomycetidae</taxon>
        <taxon>Boletales</taxon>
        <taxon>Suillineae</taxon>
        <taxon>Suillaceae</taxon>
        <taxon>Suillus</taxon>
    </lineage>
</organism>
<dbReference type="HOGENOM" id="CLU_2759522_0_0_1"/>
<gene>
    <name evidence="1" type="ORF">CY34DRAFT_813657</name>
</gene>
<accession>A0A0D0A5A7</accession>
<keyword evidence="2" id="KW-1185">Reference proteome</keyword>
<dbReference type="AlphaFoldDB" id="A0A0D0A5A7"/>
<sequence length="70" mass="8358">MNISKTSRLYTLQERIYVKHQTSPSVQEARVLNQSELRWMQAWRNGLQWEPIVMFAMSDTRLESLLHVHS</sequence>
<name>A0A0D0A5A7_9AGAM</name>
<dbReference type="EMBL" id="KN835953">
    <property type="protein sequence ID" value="KIK33384.1"/>
    <property type="molecule type" value="Genomic_DNA"/>
</dbReference>